<accession>V5H9B4</accession>
<feature type="chain" id="PRO_5004735089" evidence="1">
    <location>
        <begin position="19"/>
        <end position="66"/>
    </location>
</feature>
<evidence type="ECO:0000256" key="1">
    <source>
        <dbReference type="SAM" id="SignalP"/>
    </source>
</evidence>
<dbReference type="EMBL" id="GANP01013221">
    <property type="protein sequence ID" value="JAB71247.1"/>
    <property type="molecule type" value="mRNA"/>
</dbReference>
<protein>
    <submittedName>
        <fullName evidence="2">Putative secreted protein</fullName>
    </submittedName>
</protein>
<organism evidence="2">
    <name type="scientific">Ixodes ricinus</name>
    <name type="common">Common tick</name>
    <name type="synonym">Acarus ricinus</name>
    <dbReference type="NCBI Taxonomy" id="34613"/>
    <lineage>
        <taxon>Eukaryota</taxon>
        <taxon>Metazoa</taxon>
        <taxon>Ecdysozoa</taxon>
        <taxon>Arthropoda</taxon>
        <taxon>Chelicerata</taxon>
        <taxon>Arachnida</taxon>
        <taxon>Acari</taxon>
        <taxon>Parasitiformes</taxon>
        <taxon>Ixodida</taxon>
        <taxon>Ixodoidea</taxon>
        <taxon>Ixodidae</taxon>
        <taxon>Ixodinae</taxon>
        <taxon>Ixodes</taxon>
    </lineage>
</organism>
<sequence>MRSSFIFCLLAMCYIASANPTFCWSLPGSPCRSFCYGYNGGEKLTTKTARNPVTRCTGVKRNKENK</sequence>
<proteinExistence type="evidence at transcript level"/>
<name>V5H9B4_IXORI</name>
<keyword evidence="1" id="KW-0732">Signal</keyword>
<feature type="signal peptide" evidence="1">
    <location>
        <begin position="1"/>
        <end position="18"/>
    </location>
</feature>
<evidence type="ECO:0000313" key="2">
    <source>
        <dbReference type="EMBL" id="JAB71247.1"/>
    </source>
</evidence>
<reference evidence="2" key="1">
    <citation type="journal article" date="2015" name="Sci. Rep.">
        <title>Tissue- and time-dependent transcription in Ixodes ricinus salivary glands and midguts when blood feeding on the vertebrate host.</title>
        <authorList>
            <person name="Kotsyfakis M."/>
            <person name="Schwarz A."/>
            <person name="Erhart J."/>
            <person name="Ribeiro J.M."/>
        </authorList>
    </citation>
    <scope>NUCLEOTIDE SEQUENCE</scope>
    <source>
        <tissue evidence="2">Salivary gland and midgut</tissue>
    </source>
</reference>
<dbReference type="AlphaFoldDB" id="V5H9B4"/>